<dbReference type="EMBL" id="ML977171">
    <property type="protein sequence ID" value="KAF1983972.1"/>
    <property type="molecule type" value="Genomic_DNA"/>
</dbReference>
<feature type="domain" description="AB hydrolase-1" evidence="3">
    <location>
        <begin position="93"/>
        <end position="231"/>
    </location>
</feature>
<dbReference type="InterPro" id="IPR050266">
    <property type="entry name" value="AB_hydrolase_sf"/>
</dbReference>
<dbReference type="PANTHER" id="PTHR43798">
    <property type="entry name" value="MONOACYLGLYCEROL LIPASE"/>
    <property type="match status" value="1"/>
</dbReference>
<dbReference type="SUPFAM" id="SSF53474">
    <property type="entry name" value="alpha/beta-Hydrolases"/>
    <property type="match status" value="1"/>
</dbReference>
<dbReference type="InterPro" id="IPR029058">
    <property type="entry name" value="AB_hydrolase_fold"/>
</dbReference>
<keyword evidence="2" id="KW-0812">Transmembrane</keyword>
<dbReference type="GO" id="GO:0016020">
    <property type="term" value="C:membrane"/>
    <property type="evidence" value="ECO:0007669"/>
    <property type="project" value="TreeGrafter"/>
</dbReference>
<dbReference type="Gene3D" id="3.40.50.1820">
    <property type="entry name" value="alpha/beta hydrolase"/>
    <property type="match status" value="1"/>
</dbReference>
<evidence type="ECO:0000313" key="5">
    <source>
        <dbReference type="Proteomes" id="UP000800041"/>
    </source>
</evidence>
<accession>A0A6G1GT37</accession>
<protein>
    <submittedName>
        <fullName evidence="4">Alpha/beta hydrolase</fullName>
    </submittedName>
</protein>
<sequence length="484" mass="53820">MISRFLARVVSFLYGFFTLTAYALFAVLDGSLFKSFSKKTQQELLAARKKLWNLDHAPNGLIHSFCTLDDGTKLHYVRAGGSTNPVDSDTNLVIFIHGFPDSWAVWQHYLCSERLLHNNVLIAVDLPGYGGSDGLPKYSATAVLETITQFILVMRSEYLDSGENRERSAGRVVIVSHDWGACIALRLAAEASQLADRFVISNTMHPKLALGNVKARWSSGARMMKTWRKSPFSLQLHRKALNNLEPVFHQLYKSHYIFVFNLPAFLAHIPGRIGGHWFYRMVHVAVTGQKFGFEGPQAAELLSITLGPGLEQCGEPRGYANGDKKSLSGYPPSVAKRTHDGGYSEKIRLYREGLATGRWEQSLETLVSLSDLSAQNQRARRRSNSNAGLFESGPKGSLKAPTTVIWGLNDAFLDPRIAIDGIGDYFTRGSHVILLPKAGHWVQCEKQGAAVFEEVIAWAMEGEKTPMKTVMTEQFPDVKVTAER</sequence>
<feature type="transmembrane region" description="Helical" evidence="2">
    <location>
        <begin position="12"/>
        <end position="33"/>
    </location>
</feature>
<dbReference type="AlphaFoldDB" id="A0A6G1GT37"/>
<reference evidence="4" key="1">
    <citation type="journal article" date="2020" name="Stud. Mycol.">
        <title>101 Dothideomycetes genomes: a test case for predicting lifestyles and emergence of pathogens.</title>
        <authorList>
            <person name="Haridas S."/>
            <person name="Albert R."/>
            <person name="Binder M."/>
            <person name="Bloem J."/>
            <person name="Labutti K."/>
            <person name="Salamov A."/>
            <person name="Andreopoulos B."/>
            <person name="Baker S."/>
            <person name="Barry K."/>
            <person name="Bills G."/>
            <person name="Bluhm B."/>
            <person name="Cannon C."/>
            <person name="Castanera R."/>
            <person name="Culley D."/>
            <person name="Daum C."/>
            <person name="Ezra D."/>
            <person name="Gonzalez J."/>
            <person name="Henrissat B."/>
            <person name="Kuo A."/>
            <person name="Liang C."/>
            <person name="Lipzen A."/>
            <person name="Lutzoni F."/>
            <person name="Magnuson J."/>
            <person name="Mondo S."/>
            <person name="Nolan M."/>
            <person name="Ohm R."/>
            <person name="Pangilinan J."/>
            <person name="Park H.-J."/>
            <person name="Ramirez L."/>
            <person name="Alfaro M."/>
            <person name="Sun H."/>
            <person name="Tritt A."/>
            <person name="Yoshinaga Y."/>
            <person name="Zwiers L.-H."/>
            <person name="Turgeon B."/>
            <person name="Goodwin S."/>
            <person name="Spatafora J."/>
            <person name="Crous P."/>
            <person name="Grigoriev I."/>
        </authorList>
    </citation>
    <scope>NUCLEOTIDE SEQUENCE</scope>
    <source>
        <strain evidence="4">CBS 113979</strain>
    </source>
</reference>
<dbReference type="Proteomes" id="UP000800041">
    <property type="component" value="Unassembled WGS sequence"/>
</dbReference>
<evidence type="ECO:0000256" key="1">
    <source>
        <dbReference type="SAM" id="MobiDB-lite"/>
    </source>
</evidence>
<evidence type="ECO:0000313" key="4">
    <source>
        <dbReference type="EMBL" id="KAF1983972.1"/>
    </source>
</evidence>
<keyword evidence="2" id="KW-0472">Membrane</keyword>
<organism evidence="4 5">
    <name type="scientific">Aulographum hederae CBS 113979</name>
    <dbReference type="NCBI Taxonomy" id="1176131"/>
    <lineage>
        <taxon>Eukaryota</taxon>
        <taxon>Fungi</taxon>
        <taxon>Dikarya</taxon>
        <taxon>Ascomycota</taxon>
        <taxon>Pezizomycotina</taxon>
        <taxon>Dothideomycetes</taxon>
        <taxon>Pleosporomycetidae</taxon>
        <taxon>Aulographales</taxon>
        <taxon>Aulographaceae</taxon>
    </lineage>
</organism>
<feature type="region of interest" description="Disordered" evidence="1">
    <location>
        <begin position="317"/>
        <end position="338"/>
    </location>
</feature>
<dbReference type="GO" id="GO:0016787">
    <property type="term" value="F:hydrolase activity"/>
    <property type="evidence" value="ECO:0007669"/>
    <property type="project" value="UniProtKB-KW"/>
</dbReference>
<name>A0A6G1GT37_9PEZI</name>
<keyword evidence="2" id="KW-1133">Transmembrane helix</keyword>
<dbReference type="OrthoDB" id="6431331at2759"/>
<keyword evidence="4" id="KW-0378">Hydrolase</keyword>
<gene>
    <name evidence="4" type="ORF">K402DRAFT_381941</name>
</gene>
<dbReference type="Pfam" id="PF12697">
    <property type="entry name" value="Abhydrolase_6"/>
    <property type="match status" value="1"/>
</dbReference>
<dbReference type="PANTHER" id="PTHR43798:SF33">
    <property type="entry name" value="HYDROLASE, PUTATIVE (AFU_ORTHOLOGUE AFUA_2G14860)-RELATED"/>
    <property type="match status" value="1"/>
</dbReference>
<evidence type="ECO:0000256" key="2">
    <source>
        <dbReference type="SAM" id="Phobius"/>
    </source>
</evidence>
<evidence type="ECO:0000259" key="3">
    <source>
        <dbReference type="Pfam" id="PF12697"/>
    </source>
</evidence>
<proteinExistence type="predicted"/>
<dbReference type="InterPro" id="IPR000073">
    <property type="entry name" value="AB_hydrolase_1"/>
</dbReference>
<keyword evidence="5" id="KW-1185">Reference proteome</keyword>